<dbReference type="HOGENOM" id="CLU_3260491_0_0_1"/>
<gene>
    <name evidence="1" type="ORF">CGLO_09528</name>
</gene>
<dbReference type="AlphaFoldDB" id="T0LRY0"/>
<comment type="caution">
    <text evidence="1">The sequence shown here is derived from an EMBL/GenBank/DDBJ whole genome shotgun (WGS) entry which is preliminary data.</text>
</comment>
<organism evidence="1 2">
    <name type="scientific">Colletotrichum gloeosporioides (strain Cg-14)</name>
    <name type="common">Anthracnose fungus</name>
    <name type="synonym">Glomerella cingulata</name>
    <dbReference type="NCBI Taxonomy" id="1237896"/>
    <lineage>
        <taxon>Eukaryota</taxon>
        <taxon>Fungi</taxon>
        <taxon>Dikarya</taxon>
        <taxon>Ascomycota</taxon>
        <taxon>Pezizomycotina</taxon>
        <taxon>Sordariomycetes</taxon>
        <taxon>Hypocreomycetidae</taxon>
        <taxon>Glomerellales</taxon>
        <taxon>Glomerellaceae</taxon>
        <taxon>Colletotrichum</taxon>
        <taxon>Colletotrichum gloeosporioides species complex</taxon>
    </lineage>
</organism>
<reference evidence="2" key="1">
    <citation type="journal article" date="2013" name="Mol. Plant Microbe Interact.">
        <title>Global aspects of pacC regulation of pathogenicity genes in Colletotrichum gloeosporioides as revealed by transcriptome analysis.</title>
        <authorList>
            <person name="Alkan N."/>
            <person name="Meng X."/>
            <person name="Friedlander G."/>
            <person name="Reuveni E."/>
            <person name="Sukno S."/>
            <person name="Sherman A."/>
            <person name="Thon M."/>
            <person name="Fluhr R."/>
            <person name="Prusky D."/>
        </authorList>
    </citation>
    <scope>NUCLEOTIDE SEQUENCE [LARGE SCALE GENOMIC DNA]</scope>
    <source>
        <strain evidence="2">Cg-14</strain>
    </source>
</reference>
<dbReference type="Proteomes" id="UP000015530">
    <property type="component" value="Unassembled WGS sequence"/>
</dbReference>
<proteinExistence type="predicted"/>
<evidence type="ECO:0000313" key="2">
    <source>
        <dbReference type="Proteomes" id="UP000015530"/>
    </source>
</evidence>
<evidence type="ECO:0000313" key="1">
    <source>
        <dbReference type="EMBL" id="EQB50985.1"/>
    </source>
</evidence>
<name>T0LRY0_COLGC</name>
<dbReference type="EMBL" id="AMYD01001922">
    <property type="protein sequence ID" value="EQB50985.1"/>
    <property type="molecule type" value="Genomic_DNA"/>
</dbReference>
<protein>
    <submittedName>
        <fullName evidence="1">Uncharacterized protein</fullName>
    </submittedName>
</protein>
<sequence length="42" mass="4978">MFISPPMISAKNFIYFDNIPCLFFYFTDDSLLQVFTFFHSTA</sequence>
<accession>T0LRY0</accession>